<reference evidence="2 3" key="1">
    <citation type="submission" date="2024-10" db="EMBL/GenBank/DDBJ databases">
        <authorList>
            <person name="Topkara A.R."/>
            <person name="Saygin H."/>
        </authorList>
    </citation>
    <scope>NUCLEOTIDE SEQUENCE [LARGE SCALE GENOMIC DNA]</scope>
    <source>
        <strain evidence="2 3">M3C6</strain>
    </source>
</reference>
<dbReference type="InterPro" id="IPR011050">
    <property type="entry name" value="Pectin_lyase_fold/virulence"/>
</dbReference>
<dbReference type="PROSITE" id="PS51318">
    <property type="entry name" value="TAT"/>
    <property type="match status" value="1"/>
</dbReference>
<evidence type="ECO:0008006" key="4">
    <source>
        <dbReference type="Google" id="ProtNLM"/>
    </source>
</evidence>
<organism evidence="2 3">
    <name type="scientific">Nonomuraea marmarensis</name>
    <dbReference type="NCBI Taxonomy" id="3351344"/>
    <lineage>
        <taxon>Bacteria</taxon>
        <taxon>Bacillati</taxon>
        <taxon>Actinomycetota</taxon>
        <taxon>Actinomycetes</taxon>
        <taxon>Streptosporangiales</taxon>
        <taxon>Streptosporangiaceae</taxon>
        <taxon>Nonomuraea</taxon>
    </lineage>
</organism>
<dbReference type="SMART" id="SM00710">
    <property type="entry name" value="PbH1"/>
    <property type="match status" value="6"/>
</dbReference>
<feature type="chain" id="PRO_5046323638" description="Right handed beta helix region" evidence="1">
    <location>
        <begin position="31"/>
        <end position="685"/>
    </location>
</feature>
<dbReference type="InterPro" id="IPR012334">
    <property type="entry name" value="Pectin_lyas_fold"/>
</dbReference>
<feature type="signal peptide" evidence="1">
    <location>
        <begin position="1"/>
        <end position="30"/>
    </location>
</feature>
<name>A0ABW7AL04_9ACTN</name>
<proteinExistence type="predicted"/>
<dbReference type="RefSeq" id="WP_393171776.1">
    <property type="nucleotide sequence ID" value="NZ_JBICRM010000023.1"/>
</dbReference>
<keyword evidence="1" id="KW-0732">Signal</keyword>
<dbReference type="InterPro" id="IPR006626">
    <property type="entry name" value="PbH1"/>
</dbReference>
<evidence type="ECO:0000256" key="1">
    <source>
        <dbReference type="SAM" id="SignalP"/>
    </source>
</evidence>
<gene>
    <name evidence="2" type="ORF">ACFLIM_31820</name>
</gene>
<sequence>MKINEDRRRVLSVLGAGGAALALTVTPAQAARRDTRDIASVQELRGAAGAAGDQVRLLGYHADTPGRGGGDLFWDAASTAPDDGGTVFAVSGVATGRWRRPVAARVDLAWFGWRGTGAEDDTARVQGAVDALPSGGTIEIGPGKVLIKKAISVKRVPVTFDGAGHTDSLEHGTQLLLETGAADGFVLTGVHGGGFRNLQMRGVGVTGGAMVRTERAGPNTEDGNYMIAFTNARFRDGHNGIILRACNTIRFQNCVWNTFKGDQVILLNGAGDDTRADPIEFVQCGIAAGSGNHVTDNVVVDGLGGSLKFFATAILFGRHGLWMRNTTGSESLPKFVYFEGGGFENGHGVPVLLEAGAQLQMANTYVSCDGADDNVRIGPKFTGTATFSGCVIRGSGRNGIDVAAARTTITGCVIGNNGRMAHADFSRPIAGLADNGSGAVRVTTGAAHGWEDGDRVTLTGAGGADGKWAIDVVSDTAFDLQGSKFAGSYPGGGAAYRDGAGINIRSTATRVVVTGNAIGGFTGDGVNRQDYGVVTDAADVLISNNDLNGNRTGAYLVTAAQTRQTRIVGNKGVEQIDGWLTARIDGSVTDDLHNLDNLLYVDGQRLRIVKVTRKLQAGTCNVRLDADGASAGGTALGATTTIQSTALASPFTIDGTGTTKRLGLRVQNSAGASGLEVQFGYQYIS</sequence>
<dbReference type="InterPro" id="IPR006311">
    <property type="entry name" value="TAT_signal"/>
</dbReference>
<dbReference type="SUPFAM" id="SSF51126">
    <property type="entry name" value="Pectin lyase-like"/>
    <property type="match status" value="1"/>
</dbReference>
<dbReference type="EMBL" id="JBICRM010000023">
    <property type="protein sequence ID" value="MFG1707804.1"/>
    <property type="molecule type" value="Genomic_DNA"/>
</dbReference>
<protein>
    <recommendedName>
        <fullName evidence="4">Right handed beta helix region</fullName>
    </recommendedName>
</protein>
<accession>A0ABW7AL04</accession>
<comment type="caution">
    <text evidence="2">The sequence shown here is derived from an EMBL/GenBank/DDBJ whole genome shotgun (WGS) entry which is preliminary data.</text>
</comment>
<evidence type="ECO:0000313" key="3">
    <source>
        <dbReference type="Proteomes" id="UP001603978"/>
    </source>
</evidence>
<evidence type="ECO:0000313" key="2">
    <source>
        <dbReference type="EMBL" id="MFG1707804.1"/>
    </source>
</evidence>
<dbReference type="Gene3D" id="2.160.20.10">
    <property type="entry name" value="Single-stranded right-handed beta-helix, Pectin lyase-like"/>
    <property type="match status" value="1"/>
</dbReference>
<keyword evidence="3" id="KW-1185">Reference proteome</keyword>
<dbReference type="Proteomes" id="UP001603978">
    <property type="component" value="Unassembled WGS sequence"/>
</dbReference>